<name>A0A919T911_9ACTN</name>
<dbReference type="PANTHER" id="PTHR45674">
    <property type="entry name" value="DNA LIGASE 1/3 FAMILY MEMBER"/>
    <property type="match status" value="1"/>
</dbReference>
<protein>
    <submittedName>
        <fullName evidence="5">ATP-dependent DNA ligase</fullName>
    </submittedName>
</protein>
<dbReference type="EMBL" id="BOQN01000023">
    <property type="protein sequence ID" value="GIM90100.1"/>
    <property type="molecule type" value="Genomic_DNA"/>
</dbReference>
<dbReference type="InterPro" id="IPR012310">
    <property type="entry name" value="DNA_ligase_ATP-dep_cent"/>
</dbReference>
<sequence>MLRPPVEPMRCVGVAELPEPRMCRGGCAYEVKFDGWRCLAFSRQDGVYLQSRRAKDLTPFFPDVAAAVRETLPAGTVVDGELIIFDTEVGRTVFPALLGRITAGRRLRREAAARPANLVVFDVLAAAGDDLTGLPLRQRRTRLEQMLVNAPPTLVLCPQTYDVELARTWFDELGVTGAEGLVVKDLAGVYRVGGRGSTWWKYKRKVTVEAIVGGVIGAVEEPRALLLGRFDDHGRRLRYVARTVPLALSQRQEIGRMLTASGGVHQWPQPLPAAWIGQVDRREPQPYQQVEPLLVVEVVVDQAYDQGRYRHPVRLLRLRADVDPADVERWRP</sequence>
<proteinExistence type="inferred from homology"/>
<dbReference type="PROSITE" id="PS00697">
    <property type="entry name" value="DNA_LIGASE_A1"/>
    <property type="match status" value="1"/>
</dbReference>
<dbReference type="Proteomes" id="UP000677082">
    <property type="component" value="Unassembled WGS sequence"/>
</dbReference>
<dbReference type="Gene3D" id="2.40.50.140">
    <property type="entry name" value="Nucleic acid-binding proteins"/>
    <property type="match status" value="1"/>
</dbReference>
<dbReference type="InterPro" id="IPR012340">
    <property type="entry name" value="NA-bd_OB-fold"/>
</dbReference>
<dbReference type="PANTHER" id="PTHR45674:SF4">
    <property type="entry name" value="DNA LIGASE 1"/>
    <property type="match status" value="1"/>
</dbReference>
<gene>
    <name evidence="5" type="primary">ligC_1</name>
    <name evidence="5" type="ORF">Ato02nite_018930</name>
</gene>
<dbReference type="InterPro" id="IPR016059">
    <property type="entry name" value="DNA_ligase_ATP-dep_CS"/>
</dbReference>
<feature type="domain" description="ATP-dependent DNA ligase family profile" evidence="4">
    <location>
        <begin position="109"/>
        <end position="236"/>
    </location>
</feature>
<evidence type="ECO:0000256" key="3">
    <source>
        <dbReference type="ARBA" id="ARBA00034003"/>
    </source>
</evidence>
<dbReference type="GO" id="GO:0003910">
    <property type="term" value="F:DNA ligase (ATP) activity"/>
    <property type="evidence" value="ECO:0007669"/>
    <property type="project" value="UniProtKB-EC"/>
</dbReference>
<comment type="similarity">
    <text evidence="1">Belongs to the ATP-dependent DNA ligase family.</text>
</comment>
<dbReference type="GO" id="GO:0006310">
    <property type="term" value="P:DNA recombination"/>
    <property type="evidence" value="ECO:0007669"/>
    <property type="project" value="InterPro"/>
</dbReference>
<reference evidence="5 6" key="1">
    <citation type="submission" date="2021-03" db="EMBL/GenBank/DDBJ databases">
        <title>Whole genome shotgun sequence of Actinoplanes toevensis NBRC 105298.</title>
        <authorList>
            <person name="Komaki H."/>
            <person name="Tamura T."/>
        </authorList>
    </citation>
    <scope>NUCLEOTIDE SEQUENCE [LARGE SCALE GENOMIC DNA]</scope>
    <source>
        <strain evidence="5 6">NBRC 105298</strain>
    </source>
</reference>
<evidence type="ECO:0000313" key="5">
    <source>
        <dbReference type="EMBL" id="GIM90100.1"/>
    </source>
</evidence>
<keyword evidence="2 5" id="KW-0436">Ligase</keyword>
<dbReference type="GO" id="GO:0005524">
    <property type="term" value="F:ATP binding"/>
    <property type="evidence" value="ECO:0007669"/>
    <property type="project" value="InterPro"/>
</dbReference>
<comment type="catalytic activity">
    <reaction evidence="3">
        <text>ATP + (deoxyribonucleotide)n-3'-hydroxyl + 5'-phospho-(deoxyribonucleotide)m = (deoxyribonucleotide)n+m + AMP + diphosphate.</text>
        <dbReference type="EC" id="6.5.1.1"/>
    </reaction>
</comment>
<evidence type="ECO:0000259" key="4">
    <source>
        <dbReference type="PROSITE" id="PS50160"/>
    </source>
</evidence>
<dbReference type="GO" id="GO:0006281">
    <property type="term" value="P:DNA repair"/>
    <property type="evidence" value="ECO:0007669"/>
    <property type="project" value="InterPro"/>
</dbReference>
<evidence type="ECO:0000313" key="6">
    <source>
        <dbReference type="Proteomes" id="UP000677082"/>
    </source>
</evidence>
<dbReference type="SUPFAM" id="SSF56091">
    <property type="entry name" value="DNA ligase/mRNA capping enzyme, catalytic domain"/>
    <property type="match status" value="1"/>
</dbReference>
<evidence type="ECO:0000256" key="2">
    <source>
        <dbReference type="ARBA" id="ARBA00022598"/>
    </source>
</evidence>
<evidence type="ECO:0000256" key="1">
    <source>
        <dbReference type="ARBA" id="ARBA00007572"/>
    </source>
</evidence>
<comment type="caution">
    <text evidence="5">The sequence shown here is derived from an EMBL/GenBank/DDBJ whole genome shotgun (WGS) entry which is preliminary data.</text>
</comment>
<accession>A0A919T911</accession>
<dbReference type="InterPro" id="IPR050191">
    <property type="entry name" value="ATP-dep_DNA_ligase"/>
</dbReference>
<dbReference type="Gene3D" id="3.30.470.30">
    <property type="entry name" value="DNA ligase/mRNA capping enzyme"/>
    <property type="match status" value="1"/>
</dbReference>
<organism evidence="5 6">
    <name type="scientific">Paractinoplanes toevensis</name>
    <dbReference type="NCBI Taxonomy" id="571911"/>
    <lineage>
        <taxon>Bacteria</taxon>
        <taxon>Bacillati</taxon>
        <taxon>Actinomycetota</taxon>
        <taxon>Actinomycetes</taxon>
        <taxon>Micromonosporales</taxon>
        <taxon>Micromonosporaceae</taxon>
        <taxon>Paractinoplanes</taxon>
    </lineage>
</organism>
<keyword evidence="6" id="KW-1185">Reference proteome</keyword>
<dbReference type="Pfam" id="PF01068">
    <property type="entry name" value="DNA_ligase_A_M"/>
    <property type="match status" value="1"/>
</dbReference>
<dbReference type="PROSITE" id="PS50160">
    <property type="entry name" value="DNA_LIGASE_A3"/>
    <property type="match status" value="1"/>
</dbReference>
<dbReference type="AlphaFoldDB" id="A0A919T911"/>